<dbReference type="InterPro" id="IPR045378">
    <property type="entry name" value="LNT_N"/>
</dbReference>
<evidence type="ECO:0000313" key="11">
    <source>
        <dbReference type="EMBL" id="SFB81454.1"/>
    </source>
</evidence>
<feature type="transmembrane region" description="Helical" evidence="9">
    <location>
        <begin position="16"/>
        <end position="34"/>
    </location>
</feature>
<evidence type="ECO:0000256" key="2">
    <source>
        <dbReference type="ARBA" id="ARBA00010065"/>
    </source>
</evidence>
<evidence type="ECO:0000256" key="8">
    <source>
        <dbReference type="ARBA" id="ARBA00023315"/>
    </source>
</evidence>
<evidence type="ECO:0000256" key="5">
    <source>
        <dbReference type="ARBA" id="ARBA00022692"/>
    </source>
</evidence>
<evidence type="ECO:0000256" key="7">
    <source>
        <dbReference type="ARBA" id="ARBA00023136"/>
    </source>
</evidence>
<feature type="transmembrane region" description="Helical" evidence="9">
    <location>
        <begin position="118"/>
        <end position="141"/>
    </location>
</feature>
<dbReference type="OrthoDB" id="9811121at2"/>
<dbReference type="AlphaFoldDB" id="A0A1I1E302"/>
<dbReference type="SUPFAM" id="SSF56317">
    <property type="entry name" value="Carbon-nitrogen hydrolase"/>
    <property type="match status" value="1"/>
</dbReference>
<evidence type="ECO:0000256" key="1">
    <source>
        <dbReference type="ARBA" id="ARBA00004651"/>
    </source>
</evidence>
<dbReference type="PROSITE" id="PS50263">
    <property type="entry name" value="CN_HYDROLASE"/>
    <property type="match status" value="1"/>
</dbReference>
<dbReference type="RefSeq" id="WP_092319091.1">
    <property type="nucleotide sequence ID" value="NZ_FOKY01000006.1"/>
</dbReference>
<sequence length="541" mass="62503">MKKIQILPHCFLRNEYLIIHFCFGFWVLLTALSFPMASLPLIWLSFVPMVYIIHCLPLKKIVKYGFFWSLVYYFATLFWLIAFHEASIFFVFPLYAMYSTLAMMLIRYVSMKFKLIRFLIFPLIWMAFEVFRGIGFLGFRWNTPADALWKQIIFLQSADIVGSAGVGFLVLLVNSIFAEFGLQWQGSFSATLKKIWWPVYLTLFLFLGNLVYGISALRQWDNFLGKVVPEKVALVQPNRPGHQQWDEDKKTMFLKFKDMVAQAKAQKADLVVQTEIMTLDYLWESLSIYGENHPRNVYNKQLIELPKDFDIPMVLTHFASDEALFSYNAATFVSYSNNVMETNIYRKIHIVPFGEWVPGSKHWKWLDSLLSQFGAAWASPGAELTVFETRDGRKFAMLICFEDIFAVLGRLFVEKGIEFFVNATNDGWAYRWKFGSKTPLWQHLANTLHTSISLRRSIARSVNTGITAVVHPTGRIDLSNIPEYQDGVFVVDVPIVPGGFRSLYVQLGWVLEYVIFFVSWSLSAIALVTDKKSAILRELLK</sequence>
<keyword evidence="12" id="KW-1185">Reference proteome</keyword>
<dbReference type="CDD" id="cd07571">
    <property type="entry name" value="ALP_N-acyl_transferase"/>
    <property type="match status" value="1"/>
</dbReference>
<keyword evidence="8 9" id="KW-0012">Acyltransferase</keyword>
<dbReference type="Pfam" id="PF00795">
    <property type="entry name" value="CN_hydrolase"/>
    <property type="match status" value="1"/>
</dbReference>
<feature type="transmembrane region" description="Helical" evidence="9">
    <location>
        <begin position="88"/>
        <end position="106"/>
    </location>
</feature>
<dbReference type="NCBIfam" id="TIGR00546">
    <property type="entry name" value="lnt"/>
    <property type="match status" value="1"/>
</dbReference>
<dbReference type="EC" id="2.3.1.269" evidence="9"/>
<comment type="catalytic activity">
    <reaction evidence="9">
        <text>N-terminal S-1,2-diacyl-sn-glyceryl-L-cysteinyl-[lipoprotein] + a glycerophospholipid = N-acyl-S-1,2-diacyl-sn-glyceryl-L-cysteinyl-[lipoprotein] + a 2-acyl-sn-glycero-3-phospholipid + H(+)</text>
        <dbReference type="Rhea" id="RHEA:48228"/>
        <dbReference type="Rhea" id="RHEA-COMP:14681"/>
        <dbReference type="Rhea" id="RHEA-COMP:14684"/>
        <dbReference type="ChEBI" id="CHEBI:15378"/>
        <dbReference type="ChEBI" id="CHEBI:136912"/>
        <dbReference type="ChEBI" id="CHEBI:140656"/>
        <dbReference type="ChEBI" id="CHEBI:140657"/>
        <dbReference type="ChEBI" id="CHEBI:140660"/>
        <dbReference type="EC" id="2.3.1.269"/>
    </reaction>
</comment>
<dbReference type="EMBL" id="FOKY01000006">
    <property type="protein sequence ID" value="SFB81454.1"/>
    <property type="molecule type" value="Genomic_DNA"/>
</dbReference>
<keyword evidence="11" id="KW-0449">Lipoprotein</keyword>
<dbReference type="GO" id="GO:0016410">
    <property type="term" value="F:N-acyltransferase activity"/>
    <property type="evidence" value="ECO:0007669"/>
    <property type="project" value="UniProtKB-UniRule"/>
</dbReference>
<proteinExistence type="inferred from homology"/>
<keyword evidence="4 9" id="KW-0808">Transferase</keyword>
<feature type="transmembrane region" description="Helical" evidence="9">
    <location>
        <begin position="40"/>
        <end position="58"/>
    </location>
</feature>
<dbReference type="PANTHER" id="PTHR38686">
    <property type="entry name" value="APOLIPOPROTEIN N-ACYLTRANSFERASE"/>
    <property type="match status" value="1"/>
</dbReference>
<keyword evidence="7 9" id="KW-0472">Membrane</keyword>
<dbReference type="Gene3D" id="3.60.110.10">
    <property type="entry name" value="Carbon-nitrogen hydrolase"/>
    <property type="match status" value="1"/>
</dbReference>
<feature type="transmembrane region" description="Helical" evidence="9">
    <location>
        <begin position="153"/>
        <end position="174"/>
    </location>
</feature>
<accession>A0A1I1E302</accession>
<dbReference type="UniPathway" id="UPA00666"/>
<dbReference type="Pfam" id="PF20154">
    <property type="entry name" value="LNT_N"/>
    <property type="match status" value="1"/>
</dbReference>
<evidence type="ECO:0000313" key="12">
    <source>
        <dbReference type="Proteomes" id="UP000240042"/>
    </source>
</evidence>
<evidence type="ECO:0000256" key="9">
    <source>
        <dbReference type="HAMAP-Rule" id="MF_01148"/>
    </source>
</evidence>
<comment type="function">
    <text evidence="9">Catalyzes the phospholipid dependent N-acylation of the N-terminal cysteine of apolipoprotein, the last step in lipoprotein maturation.</text>
</comment>
<dbReference type="STRING" id="34097.SAMN02745150_00915"/>
<dbReference type="HAMAP" id="MF_01148">
    <property type="entry name" value="Lnt"/>
    <property type="match status" value="1"/>
</dbReference>
<keyword evidence="3 9" id="KW-1003">Cell membrane</keyword>
<dbReference type="GO" id="GO:0005886">
    <property type="term" value="C:plasma membrane"/>
    <property type="evidence" value="ECO:0007669"/>
    <property type="project" value="UniProtKB-SubCell"/>
</dbReference>
<dbReference type="GO" id="GO:0042158">
    <property type="term" value="P:lipoprotein biosynthetic process"/>
    <property type="evidence" value="ECO:0007669"/>
    <property type="project" value="UniProtKB-UniRule"/>
</dbReference>
<reference evidence="12" key="1">
    <citation type="submission" date="2016-10" db="EMBL/GenBank/DDBJ databases">
        <authorList>
            <person name="Varghese N."/>
            <person name="Submissions S."/>
        </authorList>
    </citation>
    <scope>NUCLEOTIDE SEQUENCE [LARGE SCALE GENOMIC DNA]</scope>
    <source>
        <strain evidence="12">ATCC 43811</strain>
    </source>
</reference>
<comment type="similarity">
    <text evidence="2 9">Belongs to the CN hydrolase family. Apolipoprotein N-acyltransferase subfamily.</text>
</comment>
<comment type="subcellular location">
    <subcellularLocation>
        <location evidence="1 9">Cell membrane</location>
        <topology evidence="1 9">Multi-pass membrane protein</topology>
    </subcellularLocation>
</comment>
<keyword evidence="6 9" id="KW-1133">Transmembrane helix</keyword>
<feature type="transmembrane region" description="Helical" evidence="9">
    <location>
        <begin position="65"/>
        <end position="82"/>
    </location>
</feature>
<protein>
    <recommendedName>
        <fullName evidence="9">Apolipoprotein N-acyltransferase</fullName>
        <shortName evidence="9">ALP N-acyltransferase</shortName>
        <ecNumber evidence="9">2.3.1.269</ecNumber>
    </recommendedName>
</protein>
<evidence type="ECO:0000256" key="6">
    <source>
        <dbReference type="ARBA" id="ARBA00022989"/>
    </source>
</evidence>
<gene>
    <name evidence="9" type="primary">lnt</name>
    <name evidence="11" type="ORF">SAMN02745150_00915</name>
</gene>
<evidence type="ECO:0000256" key="4">
    <source>
        <dbReference type="ARBA" id="ARBA00022679"/>
    </source>
</evidence>
<dbReference type="Proteomes" id="UP000240042">
    <property type="component" value="Unassembled WGS sequence"/>
</dbReference>
<evidence type="ECO:0000256" key="3">
    <source>
        <dbReference type="ARBA" id="ARBA00022475"/>
    </source>
</evidence>
<feature type="transmembrane region" description="Helical" evidence="9">
    <location>
        <begin position="195"/>
        <end position="214"/>
    </location>
</feature>
<dbReference type="PANTHER" id="PTHR38686:SF1">
    <property type="entry name" value="APOLIPOPROTEIN N-ACYLTRANSFERASE"/>
    <property type="match status" value="1"/>
</dbReference>
<comment type="pathway">
    <text evidence="9">Protein modification; lipoprotein biosynthesis (N-acyl transfer).</text>
</comment>
<keyword evidence="5 9" id="KW-0812">Transmembrane</keyword>
<evidence type="ECO:0000259" key="10">
    <source>
        <dbReference type="PROSITE" id="PS50263"/>
    </source>
</evidence>
<organism evidence="11 12">
    <name type="scientific">Brevinema andersonii</name>
    <dbReference type="NCBI Taxonomy" id="34097"/>
    <lineage>
        <taxon>Bacteria</taxon>
        <taxon>Pseudomonadati</taxon>
        <taxon>Spirochaetota</taxon>
        <taxon>Spirochaetia</taxon>
        <taxon>Brevinematales</taxon>
        <taxon>Brevinemataceae</taxon>
        <taxon>Brevinema</taxon>
    </lineage>
</organism>
<feature type="domain" description="CN hydrolase" evidence="10">
    <location>
        <begin position="235"/>
        <end position="495"/>
    </location>
</feature>
<dbReference type="InterPro" id="IPR003010">
    <property type="entry name" value="C-N_Hydrolase"/>
</dbReference>
<name>A0A1I1E302_BREAD</name>
<dbReference type="InterPro" id="IPR004563">
    <property type="entry name" value="Apolipo_AcylTrfase"/>
</dbReference>
<dbReference type="InterPro" id="IPR036526">
    <property type="entry name" value="C-N_Hydrolase_sf"/>
</dbReference>
<feature type="transmembrane region" description="Helical" evidence="9">
    <location>
        <begin position="507"/>
        <end position="528"/>
    </location>
</feature>